<proteinExistence type="predicted"/>
<reference evidence="3" key="1">
    <citation type="journal article" date="2019" name="Int. J. Syst. Evol. Microbiol.">
        <title>The Global Catalogue of Microorganisms (GCM) 10K type strain sequencing project: providing services to taxonomists for standard genome sequencing and annotation.</title>
        <authorList>
            <consortium name="The Broad Institute Genomics Platform"/>
            <consortium name="The Broad Institute Genome Sequencing Center for Infectious Disease"/>
            <person name="Wu L."/>
            <person name="Ma J."/>
        </authorList>
    </citation>
    <scope>NUCLEOTIDE SEQUENCE [LARGE SCALE GENOMIC DNA]</scope>
    <source>
        <strain evidence="3">CCUG 55250</strain>
    </source>
</reference>
<evidence type="ECO:0000313" key="3">
    <source>
        <dbReference type="Proteomes" id="UP001596106"/>
    </source>
</evidence>
<keyword evidence="3" id="KW-1185">Reference proteome</keyword>
<gene>
    <name evidence="2" type="ORF">ACFPMF_00455</name>
</gene>
<organism evidence="2 3">
    <name type="scientific">Larkinella bovis</name>
    <dbReference type="NCBI Taxonomy" id="683041"/>
    <lineage>
        <taxon>Bacteria</taxon>
        <taxon>Pseudomonadati</taxon>
        <taxon>Bacteroidota</taxon>
        <taxon>Cytophagia</taxon>
        <taxon>Cytophagales</taxon>
        <taxon>Spirosomataceae</taxon>
        <taxon>Larkinella</taxon>
    </lineage>
</organism>
<feature type="signal peptide" evidence="1">
    <location>
        <begin position="1"/>
        <end position="18"/>
    </location>
</feature>
<comment type="caution">
    <text evidence="2">The sequence shown here is derived from an EMBL/GenBank/DDBJ whole genome shotgun (WGS) entry which is preliminary data.</text>
</comment>
<name>A0ABW0I5K2_9BACT</name>
<evidence type="ECO:0000313" key="2">
    <source>
        <dbReference type="EMBL" id="MFC5407760.1"/>
    </source>
</evidence>
<dbReference type="RefSeq" id="WP_379840444.1">
    <property type="nucleotide sequence ID" value="NZ_JBHSMA010000001.1"/>
</dbReference>
<protein>
    <submittedName>
        <fullName evidence="2">DUF4468 domain-containing protein</fullName>
    </submittedName>
</protein>
<keyword evidence="1" id="KW-0732">Signal</keyword>
<dbReference type="EMBL" id="JBHSMA010000001">
    <property type="protein sequence ID" value="MFC5407760.1"/>
    <property type="molecule type" value="Genomic_DNA"/>
</dbReference>
<accession>A0ABW0I5K2</accession>
<feature type="chain" id="PRO_5046557008" evidence="1">
    <location>
        <begin position="19"/>
        <end position="174"/>
    </location>
</feature>
<dbReference type="Proteomes" id="UP001596106">
    <property type="component" value="Unassembled WGS sequence"/>
</dbReference>
<sequence>MKSLLPLLGLLIALTSFAQDDENNRFPVDPDSKLITYSRVIPVAGATKEQLTGRIKYYFTHAFRERTLRYIESDAPSGLVSTKGVLWLDLGPGNLLAPYEEFLLPVSVWVKDGRYRYVISHIYALEHNSANDVPLETWVKRTASNRFKNRVEEVIQKFIADLNACMQNNKLDDF</sequence>
<evidence type="ECO:0000256" key="1">
    <source>
        <dbReference type="SAM" id="SignalP"/>
    </source>
</evidence>
<dbReference type="Gene3D" id="3.30.530.80">
    <property type="match status" value="1"/>
</dbReference>